<dbReference type="Proteomes" id="UP000515563">
    <property type="component" value="Chromosome"/>
</dbReference>
<feature type="transmembrane region" description="Helical" evidence="5">
    <location>
        <begin position="88"/>
        <end position="108"/>
    </location>
</feature>
<dbReference type="KEGG" id="kqi:F1D05_24770"/>
<evidence type="ECO:0000259" key="6">
    <source>
        <dbReference type="Pfam" id="PF02656"/>
    </source>
</evidence>
<accession>A0A7G6X2S1</accession>
<evidence type="ECO:0000256" key="1">
    <source>
        <dbReference type="ARBA" id="ARBA00004127"/>
    </source>
</evidence>
<dbReference type="Pfam" id="PF02656">
    <property type="entry name" value="DUF202"/>
    <property type="match status" value="1"/>
</dbReference>
<feature type="transmembrane region" description="Helical" evidence="5">
    <location>
        <begin position="52"/>
        <end position="76"/>
    </location>
</feature>
<evidence type="ECO:0000256" key="2">
    <source>
        <dbReference type="ARBA" id="ARBA00022692"/>
    </source>
</evidence>
<dbReference type="InterPro" id="IPR003807">
    <property type="entry name" value="DUF202"/>
</dbReference>
<keyword evidence="2 5" id="KW-0812">Transmembrane</keyword>
<evidence type="ECO:0000313" key="8">
    <source>
        <dbReference type="Proteomes" id="UP000515563"/>
    </source>
</evidence>
<sequence>MTQPPAPPPPGAQPPGLQPERTLLAWRRTSLGLVANGLLLLTSGIGTSDVRLGLGIVVTVLALSCWATVSAVYRHLRHDPGGLGSDRVLRVAAGLVLLVGLFDLYAVVTR</sequence>
<evidence type="ECO:0000256" key="4">
    <source>
        <dbReference type="ARBA" id="ARBA00023136"/>
    </source>
</evidence>
<reference evidence="8" key="1">
    <citation type="submission" date="2019-09" db="EMBL/GenBank/DDBJ databases">
        <title>Antimicrobial potential of Antarctic Bacteria.</title>
        <authorList>
            <person name="Benaud N."/>
            <person name="Edwards R.J."/>
            <person name="Ferrari B.C."/>
        </authorList>
    </citation>
    <scope>NUCLEOTIDE SEQUENCE [LARGE SCALE GENOMIC DNA]</scope>
    <source>
        <strain evidence="8">SPB151</strain>
    </source>
</reference>
<feature type="domain" description="DUF202" evidence="6">
    <location>
        <begin position="15"/>
        <end position="77"/>
    </location>
</feature>
<evidence type="ECO:0000256" key="5">
    <source>
        <dbReference type="SAM" id="Phobius"/>
    </source>
</evidence>
<dbReference type="EMBL" id="CP043661">
    <property type="protein sequence ID" value="QNE20536.1"/>
    <property type="molecule type" value="Genomic_DNA"/>
</dbReference>
<keyword evidence="4 5" id="KW-0472">Membrane</keyword>
<dbReference type="RefSeq" id="WP_185442873.1">
    <property type="nucleotide sequence ID" value="NZ_CP043661.1"/>
</dbReference>
<comment type="subcellular location">
    <subcellularLocation>
        <location evidence="1">Endomembrane system</location>
        <topology evidence="1">Multi-pass membrane protein</topology>
    </subcellularLocation>
</comment>
<protein>
    <submittedName>
        <fullName evidence="7">DUF202 domain-containing protein</fullName>
    </submittedName>
</protein>
<keyword evidence="8" id="KW-1185">Reference proteome</keyword>
<name>A0A7G6X2S1_9ACTN</name>
<keyword evidence="3 5" id="KW-1133">Transmembrane helix</keyword>
<evidence type="ECO:0000313" key="7">
    <source>
        <dbReference type="EMBL" id="QNE20536.1"/>
    </source>
</evidence>
<gene>
    <name evidence="7" type="ORF">F1D05_24770</name>
</gene>
<evidence type="ECO:0000256" key="3">
    <source>
        <dbReference type="ARBA" id="ARBA00022989"/>
    </source>
</evidence>
<reference evidence="7 8" key="2">
    <citation type="journal article" date="2020" name="Microbiol. Resour. Announc.">
        <title>Antarctic desert soil bacteria exhibit high novel natural product potential, evaluated through long-read genome sequencing and comparative genomics.</title>
        <authorList>
            <person name="Benaud N."/>
            <person name="Edwards R.J."/>
            <person name="Amos T.G."/>
            <person name="D'Agostino P.M."/>
            <person name="Gutierrez-Chavez C."/>
            <person name="Montgomery K."/>
            <person name="Nicetic I."/>
            <person name="Ferrari B.C."/>
        </authorList>
    </citation>
    <scope>NUCLEOTIDE SEQUENCE [LARGE SCALE GENOMIC DNA]</scope>
    <source>
        <strain evidence="7 8">SPB151</strain>
    </source>
</reference>
<feature type="transmembrane region" description="Helical" evidence="5">
    <location>
        <begin position="29"/>
        <end position="46"/>
    </location>
</feature>
<proteinExistence type="predicted"/>
<dbReference type="GO" id="GO:0012505">
    <property type="term" value="C:endomembrane system"/>
    <property type="evidence" value="ECO:0007669"/>
    <property type="project" value="UniProtKB-SubCell"/>
</dbReference>
<organism evidence="7 8">
    <name type="scientific">Kribbella qitaiheensis</name>
    <dbReference type="NCBI Taxonomy" id="1544730"/>
    <lineage>
        <taxon>Bacteria</taxon>
        <taxon>Bacillati</taxon>
        <taxon>Actinomycetota</taxon>
        <taxon>Actinomycetes</taxon>
        <taxon>Propionibacteriales</taxon>
        <taxon>Kribbellaceae</taxon>
        <taxon>Kribbella</taxon>
    </lineage>
</organism>
<dbReference type="AlphaFoldDB" id="A0A7G6X2S1"/>